<evidence type="ECO:0000256" key="9">
    <source>
        <dbReference type="ARBA" id="ARBA00023237"/>
    </source>
</evidence>
<dbReference type="InterPro" id="IPR008969">
    <property type="entry name" value="CarboxyPept-like_regulatory"/>
</dbReference>
<dbReference type="Proteomes" id="UP001629260">
    <property type="component" value="Unassembled WGS sequence"/>
</dbReference>
<evidence type="ECO:0000256" key="6">
    <source>
        <dbReference type="ARBA" id="ARBA00023077"/>
    </source>
</evidence>
<dbReference type="Gene3D" id="2.60.40.1120">
    <property type="entry name" value="Carboxypeptidase-like, regulatory domain"/>
    <property type="match status" value="1"/>
</dbReference>
<evidence type="ECO:0000259" key="13">
    <source>
        <dbReference type="Pfam" id="PF07715"/>
    </source>
</evidence>
<reference evidence="14 15" key="1">
    <citation type="submission" date="2024-06" db="EMBL/GenBank/DDBJ databases">
        <authorList>
            <person name="Kaempfer P."/>
            <person name="Viver T."/>
        </authorList>
    </citation>
    <scope>NUCLEOTIDE SEQUENCE [LARGE SCALE GENOMIC DNA]</scope>
    <source>
        <strain evidence="14 15">ST-87</strain>
    </source>
</reference>
<evidence type="ECO:0000256" key="11">
    <source>
        <dbReference type="RuleBase" id="RU003357"/>
    </source>
</evidence>
<organism evidence="14 15">
    <name type="scientific">Flavobacterium plantiphilum</name>
    <dbReference type="NCBI Taxonomy" id="3163297"/>
    <lineage>
        <taxon>Bacteria</taxon>
        <taxon>Pseudomonadati</taxon>
        <taxon>Bacteroidota</taxon>
        <taxon>Flavobacteriia</taxon>
        <taxon>Flavobacteriales</taxon>
        <taxon>Flavobacteriaceae</taxon>
        <taxon>Flavobacterium</taxon>
    </lineage>
</organism>
<keyword evidence="8" id="KW-0675">Receptor</keyword>
<dbReference type="InterPro" id="IPR023997">
    <property type="entry name" value="TonB-dep_OMP_SusC/RagA_CS"/>
</dbReference>
<dbReference type="EMBL" id="JBELQA010000002">
    <property type="protein sequence ID" value="MFL9830269.1"/>
    <property type="molecule type" value="Genomic_DNA"/>
</dbReference>
<evidence type="ECO:0000256" key="4">
    <source>
        <dbReference type="ARBA" id="ARBA00022692"/>
    </source>
</evidence>
<evidence type="ECO:0000313" key="14">
    <source>
        <dbReference type="EMBL" id="MFL9830269.1"/>
    </source>
</evidence>
<evidence type="ECO:0000259" key="12">
    <source>
        <dbReference type="Pfam" id="PF00593"/>
    </source>
</evidence>
<keyword evidence="7 10" id="KW-0472">Membrane</keyword>
<comment type="subcellular location">
    <subcellularLocation>
        <location evidence="1 10">Cell outer membrane</location>
        <topology evidence="1 10">Multi-pass membrane protein</topology>
    </subcellularLocation>
</comment>
<dbReference type="InterPro" id="IPR000531">
    <property type="entry name" value="Beta-barrel_TonB"/>
</dbReference>
<proteinExistence type="inferred from homology"/>
<dbReference type="Pfam" id="PF13715">
    <property type="entry name" value="CarbopepD_reg_2"/>
    <property type="match status" value="1"/>
</dbReference>
<evidence type="ECO:0000256" key="5">
    <source>
        <dbReference type="ARBA" id="ARBA00022729"/>
    </source>
</evidence>
<comment type="caution">
    <text evidence="14">The sequence shown here is derived from an EMBL/GenBank/DDBJ whole genome shotgun (WGS) entry which is preliminary data.</text>
</comment>
<evidence type="ECO:0000256" key="8">
    <source>
        <dbReference type="ARBA" id="ARBA00023170"/>
    </source>
</evidence>
<feature type="domain" description="TonB-dependent receptor-like beta-barrel" evidence="12">
    <location>
        <begin position="454"/>
        <end position="1073"/>
    </location>
</feature>
<keyword evidence="6 11" id="KW-0798">TonB box</keyword>
<keyword evidence="15" id="KW-1185">Reference proteome</keyword>
<keyword evidence="2 10" id="KW-0813">Transport</keyword>
<dbReference type="InterPro" id="IPR039426">
    <property type="entry name" value="TonB-dep_rcpt-like"/>
</dbReference>
<dbReference type="InterPro" id="IPR023996">
    <property type="entry name" value="TonB-dep_OMP_SusC/RagA"/>
</dbReference>
<evidence type="ECO:0000256" key="7">
    <source>
        <dbReference type="ARBA" id="ARBA00023136"/>
    </source>
</evidence>
<evidence type="ECO:0000313" key="15">
    <source>
        <dbReference type="Proteomes" id="UP001629260"/>
    </source>
</evidence>
<keyword evidence="3 10" id="KW-1134">Transmembrane beta strand</keyword>
<dbReference type="NCBIfam" id="TIGR04057">
    <property type="entry name" value="SusC_RagA_signa"/>
    <property type="match status" value="1"/>
</dbReference>
<keyword evidence="4 10" id="KW-0812">Transmembrane</keyword>
<dbReference type="InterPro" id="IPR036942">
    <property type="entry name" value="Beta-barrel_TonB_sf"/>
</dbReference>
<dbReference type="Gene3D" id="2.170.130.10">
    <property type="entry name" value="TonB-dependent receptor, plug domain"/>
    <property type="match status" value="1"/>
</dbReference>
<dbReference type="PROSITE" id="PS52016">
    <property type="entry name" value="TONB_DEPENDENT_REC_3"/>
    <property type="match status" value="1"/>
</dbReference>
<keyword evidence="5" id="KW-0732">Signal</keyword>
<dbReference type="SUPFAM" id="SSF56935">
    <property type="entry name" value="Porins"/>
    <property type="match status" value="1"/>
</dbReference>
<dbReference type="PANTHER" id="PTHR30069">
    <property type="entry name" value="TONB-DEPENDENT OUTER MEMBRANE RECEPTOR"/>
    <property type="match status" value="1"/>
</dbReference>
<evidence type="ECO:0000256" key="10">
    <source>
        <dbReference type="PROSITE-ProRule" id="PRU01360"/>
    </source>
</evidence>
<dbReference type="SUPFAM" id="SSF49464">
    <property type="entry name" value="Carboxypeptidase regulatory domain-like"/>
    <property type="match status" value="1"/>
</dbReference>
<comment type="similarity">
    <text evidence="10 11">Belongs to the TonB-dependent receptor family.</text>
</comment>
<evidence type="ECO:0000256" key="3">
    <source>
        <dbReference type="ARBA" id="ARBA00022452"/>
    </source>
</evidence>
<sequence length="1107" mass="123617">MTKFIRIKSCPDSMSGFDLKKRFTLFCFLFSLFQMQANIINTTSVVELVKVAQQRTITGIVSDESGMPLPGASVLIKGTQIGAVTDFDGKFTLKVDSNSILIVSYIGFTTLNIAVDGKDTINIKLKSDAAALNEVVVVGYGKMKKSDLTGAVVQVKPETLANQNPQTVQDVLRGVPGLQVGYSSDAKGGGSLQVRGQTSVYTGGGHNSPLIILDGMQFYGELSEINPGDIGQIDILKDASATAVYGSKAAAGVIIITTKKGKTGKPVISVTSNMTVNTKSAYRDVYSPEGYLKYREDWETAKTYGTNTATGEYESFVANQVGQVGYFSNPENLEQYGITQDQWLAYQPSSQTQGKSLTEVWGLRLGIQNGLLLDNFIAGKTHDWYDSTFRTGLNQDHNVNISGAGDKVNYYLSLGYLNSEGAIQGNDYSAVRANMKLNGHVTDWLEFGANVNFQDRTDGDIRVGTGTNYWEANMLRNSPFSNFRDVNGDYERQPMGPTIGGYNYYYDRQFQELEKGYTVLNTIFNAKVTLPLGITYSFNISPRYEFFYNRYFQSAGNVGLNPANIGVDRDHGKNFDWNMNNTLAWDYTFNEKHHVIATFVQEVEERRSWFDEINARNILPSDALGFHNTSNATLANSSFSTNDTHQTADGLMARLFYSFDNRYLITGTIRRDGYSAFGASNPYATFPSVAVGWNFTNEKWFNWNAMSSGKLRLSWGKNGNRSLADPYISLANLGSGTGATMGYIDSSGNIVDVKYLAIDRLANPNLQWEKTESANIGLDFGFLNERISGTVDVYRSKTHDMIMSQRLPGFSGFGSIATNLGEVENRGFELSVSSVNMRQPNFEWRTSVSFSYNKNMINKLYGNMENILDSDGNIIGQKESDDTSNRWFIGKSISEIWDYRVTGIWQKEEATEAAIYGQRPGDPKIANNYTADDVNGKPVYNDKDKEFLGQTAPPINWSLRNEFTLFKNWDLAINMYSYMGHKSLDNNYMNLYNDGSLYTNNYNPFVNPYWTIDNPTNDWARLDARGPAGAGTAKLYNRSFIRLDNISLAYKFPKEFTQRLYMNNIKVYASVRNVATWSAEKNWKYFGDPETGGLATRMFSLGFNLTL</sequence>
<gene>
    <name evidence="14" type="ORF">ABS764_05330</name>
</gene>
<dbReference type="InterPro" id="IPR012910">
    <property type="entry name" value="Plug_dom"/>
</dbReference>
<feature type="domain" description="TonB-dependent receptor plug" evidence="13">
    <location>
        <begin position="145"/>
        <end position="253"/>
    </location>
</feature>
<dbReference type="Pfam" id="PF00593">
    <property type="entry name" value="TonB_dep_Rec_b-barrel"/>
    <property type="match status" value="1"/>
</dbReference>
<keyword evidence="9 10" id="KW-0998">Cell outer membrane</keyword>
<dbReference type="Pfam" id="PF07715">
    <property type="entry name" value="Plug"/>
    <property type="match status" value="1"/>
</dbReference>
<dbReference type="NCBIfam" id="TIGR04056">
    <property type="entry name" value="OMP_RagA_SusC"/>
    <property type="match status" value="1"/>
</dbReference>
<accession>A0ABW8XRF1</accession>
<evidence type="ECO:0000256" key="2">
    <source>
        <dbReference type="ARBA" id="ARBA00022448"/>
    </source>
</evidence>
<name>A0ABW8XRF1_9FLAO</name>
<dbReference type="PANTHER" id="PTHR30069:SF29">
    <property type="entry name" value="HEMOGLOBIN AND HEMOGLOBIN-HAPTOGLOBIN-BINDING PROTEIN 1-RELATED"/>
    <property type="match status" value="1"/>
</dbReference>
<evidence type="ECO:0000256" key="1">
    <source>
        <dbReference type="ARBA" id="ARBA00004571"/>
    </source>
</evidence>
<protein>
    <submittedName>
        <fullName evidence="14">SusC/RagA family TonB-linked outer membrane protein</fullName>
    </submittedName>
</protein>
<dbReference type="Gene3D" id="2.40.170.20">
    <property type="entry name" value="TonB-dependent receptor, beta-barrel domain"/>
    <property type="match status" value="1"/>
</dbReference>
<dbReference type="InterPro" id="IPR037066">
    <property type="entry name" value="Plug_dom_sf"/>
</dbReference>